<dbReference type="Gene3D" id="2.130.10.30">
    <property type="entry name" value="Regulator of chromosome condensation 1/beta-lactamase-inhibitor protein II"/>
    <property type="match status" value="2"/>
</dbReference>
<comment type="caution">
    <text evidence="1">The sequence shown here is derived from an EMBL/GenBank/DDBJ whole genome shotgun (WGS) entry which is preliminary data.</text>
</comment>
<protein>
    <recommendedName>
        <fullName evidence="3">Alpha-tubulin suppressor</fullName>
    </recommendedName>
</protein>
<gene>
    <name evidence="1" type="ORF">HNP48_006414</name>
</gene>
<evidence type="ECO:0000313" key="2">
    <source>
        <dbReference type="Proteomes" id="UP000575083"/>
    </source>
</evidence>
<dbReference type="GO" id="GO:0005085">
    <property type="term" value="F:guanyl-nucleotide exchange factor activity"/>
    <property type="evidence" value="ECO:0007669"/>
    <property type="project" value="TreeGrafter"/>
</dbReference>
<dbReference type="SUPFAM" id="SSF50985">
    <property type="entry name" value="RCC1/BLIP-II"/>
    <property type="match status" value="1"/>
</dbReference>
<dbReference type="Proteomes" id="UP000575083">
    <property type="component" value="Unassembled WGS sequence"/>
</dbReference>
<accession>A0A7X0PKK8</accession>
<dbReference type="InterPro" id="IPR009091">
    <property type="entry name" value="RCC1/BLIP-II"/>
</dbReference>
<name>A0A7X0PKK8_9BURK</name>
<dbReference type="EMBL" id="JACHLK010000022">
    <property type="protein sequence ID" value="MBB6563690.1"/>
    <property type="molecule type" value="Genomic_DNA"/>
</dbReference>
<evidence type="ECO:0000313" key="1">
    <source>
        <dbReference type="EMBL" id="MBB6563690.1"/>
    </source>
</evidence>
<dbReference type="Pfam" id="PF00415">
    <property type="entry name" value="RCC1"/>
    <property type="match status" value="2"/>
</dbReference>
<evidence type="ECO:0008006" key="3">
    <source>
        <dbReference type="Google" id="ProtNLM"/>
    </source>
</evidence>
<dbReference type="PROSITE" id="PS50012">
    <property type="entry name" value="RCC1_3"/>
    <property type="match status" value="3"/>
</dbReference>
<keyword evidence="2" id="KW-1185">Reference proteome</keyword>
<dbReference type="InterPro" id="IPR000408">
    <property type="entry name" value="Reg_chr_condens"/>
</dbReference>
<proteinExistence type="predicted"/>
<dbReference type="AlphaFoldDB" id="A0A7X0PKK8"/>
<dbReference type="PRINTS" id="PR00633">
    <property type="entry name" value="RCCNDNSATION"/>
</dbReference>
<dbReference type="InterPro" id="IPR051553">
    <property type="entry name" value="Ran_GTPase-activating"/>
</dbReference>
<organism evidence="1 2">
    <name type="scientific">Acidovorax soli</name>
    <dbReference type="NCBI Taxonomy" id="592050"/>
    <lineage>
        <taxon>Bacteria</taxon>
        <taxon>Pseudomonadati</taxon>
        <taxon>Pseudomonadota</taxon>
        <taxon>Betaproteobacteria</taxon>
        <taxon>Burkholderiales</taxon>
        <taxon>Comamonadaceae</taxon>
        <taxon>Acidovorax</taxon>
    </lineage>
</organism>
<dbReference type="PANTHER" id="PTHR45982">
    <property type="entry name" value="REGULATOR OF CHROMOSOME CONDENSATION"/>
    <property type="match status" value="1"/>
</dbReference>
<dbReference type="GO" id="GO:0005737">
    <property type="term" value="C:cytoplasm"/>
    <property type="evidence" value="ECO:0007669"/>
    <property type="project" value="TreeGrafter"/>
</dbReference>
<dbReference type="RefSeq" id="WP_184864984.1">
    <property type="nucleotide sequence ID" value="NZ_JACHLK010000022.1"/>
</dbReference>
<dbReference type="PANTHER" id="PTHR45982:SF1">
    <property type="entry name" value="REGULATOR OF CHROMOSOME CONDENSATION"/>
    <property type="match status" value="1"/>
</dbReference>
<reference evidence="1 2" key="1">
    <citation type="submission" date="2020-08" db="EMBL/GenBank/DDBJ databases">
        <title>Functional genomics of gut bacteria from endangered species of beetles.</title>
        <authorList>
            <person name="Carlos-Shanley C."/>
        </authorList>
    </citation>
    <scope>NUCLEOTIDE SEQUENCE [LARGE SCALE GENOMIC DNA]</scope>
    <source>
        <strain evidence="1 2">S00198</strain>
    </source>
</reference>
<sequence>MTLLAVLTSTPRRLPSRPLASLRSLAVKAGIACTLVAAAAGAHAVTVMKFATGASNSAAILSDGTLWTWGNNMNGQLGNGTSVSAEKPVRVGTGFTQVKVGSRYMVALKADGSLWMWGHAVLRDREFYETAPVQIGSGFDKLLTSDTAAKADGTVWFWGESKLVYSAPAGGNNGSLDQLPAGTQQMATGPYNALFVLDGGALRYVSNNNLLNTWRTAYGSAGPVGSGFAQVVLNTTTAAGVKTDGTLWQWKGEEQPASLGAGYSQVAKGSAHTLALKTDGSVWAWGSNANGQLGVDSAADVDSPQLVGNGYTAIAAAAQHTLALKSDGTLMAWGSNSAGQLGSGLAGTLLQKPAAVVFDASYSPQPGTVTASGPATRMTLTAKVQIASDHLANGVKGNAFVVALTASGAIYVYSGTTFVPFNALSMPPAWTSSLQNTTTALFTDMDLTALAGTAFFVGYGLGVTPSEALGEMLTAKRYQLGYVIP</sequence>